<dbReference type="PANTHER" id="PTHR46268">
    <property type="entry name" value="STRESS RESPONSE PROTEIN NHAX"/>
    <property type="match status" value="1"/>
</dbReference>
<dbReference type="EMBL" id="CP009238">
    <property type="protein sequence ID" value="AIL33049.1"/>
    <property type="molecule type" value="Genomic_DNA"/>
</dbReference>
<dbReference type="PRINTS" id="PR01438">
    <property type="entry name" value="UNVRSLSTRESS"/>
</dbReference>
<dbReference type="InterPro" id="IPR006015">
    <property type="entry name" value="Universal_stress_UspA"/>
</dbReference>
<dbReference type="InterPro" id="IPR014729">
    <property type="entry name" value="Rossmann-like_a/b/a_fold"/>
</dbReference>
<evidence type="ECO:0000256" key="1">
    <source>
        <dbReference type="ARBA" id="ARBA00008791"/>
    </source>
</evidence>
<organism evidence="3 4">
    <name type="scientific">Basilea psittacipulmonis DSM 24701</name>
    <dbReference type="NCBI Taxonomy" id="1072685"/>
    <lineage>
        <taxon>Bacteria</taxon>
        <taxon>Pseudomonadati</taxon>
        <taxon>Pseudomonadota</taxon>
        <taxon>Betaproteobacteria</taxon>
        <taxon>Burkholderiales</taxon>
        <taxon>Alcaligenaceae</taxon>
        <taxon>Basilea</taxon>
    </lineage>
</organism>
<dbReference type="PANTHER" id="PTHR46268:SF15">
    <property type="entry name" value="UNIVERSAL STRESS PROTEIN HP_0031"/>
    <property type="match status" value="1"/>
</dbReference>
<dbReference type="Pfam" id="PF00582">
    <property type="entry name" value="Usp"/>
    <property type="match status" value="1"/>
</dbReference>
<keyword evidence="4" id="KW-1185">Reference proteome</keyword>
<evidence type="ECO:0000313" key="3">
    <source>
        <dbReference type="EMBL" id="AIL33049.1"/>
    </source>
</evidence>
<dbReference type="HOGENOM" id="CLU_049301_11_0_4"/>
<dbReference type="Gene3D" id="3.40.50.620">
    <property type="entry name" value="HUPs"/>
    <property type="match status" value="1"/>
</dbReference>
<evidence type="ECO:0000259" key="2">
    <source>
        <dbReference type="Pfam" id="PF00582"/>
    </source>
</evidence>
<name>A0A077DEB3_9BURK</name>
<feature type="domain" description="UspA" evidence="2">
    <location>
        <begin position="1"/>
        <end position="148"/>
    </location>
</feature>
<dbReference type="OrthoDB" id="5295044at2"/>
<dbReference type="InterPro" id="IPR006016">
    <property type="entry name" value="UspA"/>
</dbReference>
<sequence length="150" mass="15995">MYKRILLPIDGSDISHDAAKAGIDFAKYLGAEVVLLNVTQPFSSLVGFDGISAAYAFSNEDYESSAKKEAQSFFADIEAYAKEQGVASKKVISSNSSVAECLVEVAKQENCDLIHIASHGRSGISKLLLGSVTAKVLGLAETSILVYRKS</sequence>
<dbReference type="KEGG" id="bpsi:IX83_06770"/>
<dbReference type="Proteomes" id="UP000028945">
    <property type="component" value="Chromosome"/>
</dbReference>
<gene>
    <name evidence="3" type="ORF">IX83_06770</name>
</gene>
<dbReference type="CDD" id="cd00293">
    <property type="entry name" value="USP-like"/>
    <property type="match status" value="1"/>
</dbReference>
<comment type="similarity">
    <text evidence="1">Belongs to the universal stress protein A family.</text>
</comment>
<proteinExistence type="inferred from homology"/>
<dbReference type="AlphaFoldDB" id="A0A077DEB3"/>
<dbReference type="SUPFAM" id="SSF52402">
    <property type="entry name" value="Adenine nucleotide alpha hydrolases-like"/>
    <property type="match status" value="1"/>
</dbReference>
<dbReference type="RefSeq" id="WP_038500524.1">
    <property type="nucleotide sequence ID" value="NZ_AFWK01000021.1"/>
</dbReference>
<accession>A0A077DEB3</accession>
<dbReference type="eggNOG" id="COG0589">
    <property type="taxonomic scope" value="Bacteria"/>
</dbReference>
<protein>
    <submittedName>
        <fullName evidence="3">Universal stress protein</fullName>
    </submittedName>
</protein>
<dbReference type="STRING" id="1072685.IX83_06770"/>
<evidence type="ECO:0000313" key="4">
    <source>
        <dbReference type="Proteomes" id="UP000028945"/>
    </source>
</evidence>
<reference evidence="3 4" key="1">
    <citation type="journal article" date="2014" name="BMC Genomics">
        <title>A genomic perspective on a new bacterial genus and species from the Alcaligenaceae family, Basilea psittacipulmonis.</title>
        <authorList>
            <person name="Whiteson K.L."/>
            <person name="Hernandez D."/>
            <person name="Lazarevic V."/>
            <person name="Gaia N."/>
            <person name="Farinelli L."/>
            <person name="Francois P."/>
            <person name="Pilo P."/>
            <person name="Frey J."/>
            <person name="Schrenzel J."/>
        </authorList>
    </citation>
    <scope>NUCLEOTIDE SEQUENCE [LARGE SCALE GENOMIC DNA]</scope>
    <source>
        <strain evidence="3 4">DSM 24701</strain>
    </source>
</reference>